<sequence length="52" mass="6182">MGFLRWLGGIVVFFWVLGFIFRMGGRFIHLLLIVAALVYLYDLFFGRKRNIK</sequence>
<dbReference type="InterPro" id="IPR043727">
    <property type="entry name" value="Lmo0937-like"/>
</dbReference>
<protein>
    <submittedName>
        <fullName evidence="2">Lmo0937 family membrane protein</fullName>
    </submittedName>
</protein>
<dbReference type="EMBL" id="JBJHZZ010000014">
    <property type="protein sequence ID" value="MFL0248265.1"/>
    <property type="molecule type" value="Genomic_DNA"/>
</dbReference>
<dbReference type="Pfam" id="PF18919">
    <property type="entry name" value="DUF5670"/>
    <property type="match status" value="1"/>
</dbReference>
<accession>A0ABW8T8L3</accession>
<evidence type="ECO:0000313" key="2">
    <source>
        <dbReference type="EMBL" id="MFL0248265.1"/>
    </source>
</evidence>
<name>A0ABW8T8L3_9CLOT</name>
<feature type="transmembrane region" description="Helical" evidence="1">
    <location>
        <begin position="27"/>
        <end position="45"/>
    </location>
</feature>
<keyword evidence="1" id="KW-0812">Transmembrane</keyword>
<proteinExistence type="predicted"/>
<evidence type="ECO:0000313" key="3">
    <source>
        <dbReference type="Proteomes" id="UP001623591"/>
    </source>
</evidence>
<dbReference type="Proteomes" id="UP001623591">
    <property type="component" value="Unassembled WGS sequence"/>
</dbReference>
<dbReference type="RefSeq" id="WP_406770692.1">
    <property type="nucleotide sequence ID" value="NZ_JBJHZZ010000014.1"/>
</dbReference>
<gene>
    <name evidence="2" type="ORF">ACJDUG_14990</name>
</gene>
<evidence type="ECO:0000256" key="1">
    <source>
        <dbReference type="SAM" id="Phobius"/>
    </source>
</evidence>
<comment type="caution">
    <text evidence="2">The sequence shown here is derived from an EMBL/GenBank/DDBJ whole genome shotgun (WGS) entry which is preliminary data.</text>
</comment>
<organism evidence="2 3">
    <name type="scientific">Candidatus Clostridium stratigraminis</name>
    <dbReference type="NCBI Taxonomy" id="3381661"/>
    <lineage>
        <taxon>Bacteria</taxon>
        <taxon>Bacillati</taxon>
        <taxon>Bacillota</taxon>
        <taxon>Clostridia</taxon>
        <taxon>Eubacteriales</taxon>
        <taxon>Clostridiaceae</taxon>
        <taxon>Clostridium</taxon>
    </lineage>
</organism>
<dbReference type="NCBIfam" id="NF033488">
    <property type="entry name" value="lmo0937_fam_TM"/>
    <property type="match status" value="1"/>
</dbReference>
<keyword evidence="1" id="KW-0472">Membrane</keyword>
<keyword evidence="3" id="KW-1185">Reference proteome</keyword>
<reference evidence="2 3" key="1">
    <citation type="submission" date="2024-11" db="EMBL/GenBank/DDBJ databases">
        <authorList>
            <person name="Heng Y.C."/>
            <person name="Lim A.C.H."/>
            <person name="Lee J.K.Y."/>
            <person name="Kittelmann S."/>
        </authorList>
    </citation>
    <scope>NUCLEOTIDE SEQUENCE [LARGE SCALE GENOMIC DNA]</scope>
    <source>
        <strain evidence="2 3">WILCCON 0185</strain>
    </source>
</reference>
<feature type="transmembrane region" description="Helical" evidence="1">
    <location>
        <begin position="5"/>
        <end position="21"/>
    </location>
</feature>
<keyword evidence="1" id="KW-1133">Transmembrane helix</keyword>